<dbReference type="OrthoDB" id="5568099at2"/>
<sequence>MGTQKWAFALALSLICGVAFAEAEFDFEELMNDVETKIQNVQNNIAAKDAATAATQAKELQEQFKLVEGFFQKRGDAPDAVHNSQEYQGKAQSIQSALAAGDLDAAAVAANDFSKQCRGACHDKYKPL</sequence>
<dbReference type="Proteomes" id="UP000077857">
    <property type="component" value="Unassembled WGS sequence"/>
</dbReference>
<name>A0A177NNQ9_9GAMM</name>
<dbReference type="InterPro" id="IPR010980">
    <property type="entry name" value="Cyt_c/b562"/>
</dbReference>
<dbReference type="GO" id="GO:0022900">
    <property type="term" value="P:electron transport chain"/>
    <property type="evidence" value="ECO:0007669"/>
    <property type="project" value="InterPro"/>
</dbReference>
<keyword evidence="1" id="KW-0732">Signal</keyword>
<evidence type="ECO:0000313" key="2">
    <source>
        <dbReference type="EMBL" id="OAI19204.1"/>
    </source>
</evidence>
<comment type="caution">
    <text evidence="2">The sequence shown here is derived from an EMBL/GenBank/DDBJ whole genome shotgun (WGS) entry which is preliminary data.</text>
</comment>
<protein>
    <recommendedName>
        <fullName evidence="4">Cytochrome C</fullName>
    </recommendedName>
</protein>
<feature type="signal peptide" evidence="1">
    <location>
        <begin position="1"/>
        <end position="21"/>
    </location>
</feature>
<reference evidence="2 3" key="1">
    <citation type="submission" date="2016-03" db="EMBL/GenBank/DDBJ databases">
        <authorList>
            <person name="Ploux O."/>
        </authorList>
    </citation>
    <scope>NUCLEOTIDE SEQUENCE [LARGE SCALE GENOMIC DNA]</scope>
    <source>
        <strain evidence="2 3">R-45378</strain>
    </source>
</reference>
<proteinExistence type="predicted"/>
<organism evidence="2 3">
    <name type="scientific">Methylomonas koyamae</name>
    <dbReference type="NCBI Taxonomy" id="702114"/>
    <lineage>
        <taxon>Bacteria</taxon>
        <taxon>Pseudomonadati</taxon>
        <taxon>Pseudomonadota</taxon>
        <taxon>Gammaproteobacteria</taxon>
        <taxon>Methylococcales</taxon>
        <taxon>Methylococcaceae</taxon>
        <taxon>Methylomonas</taxon>
    </lineage>
</organism>
<evidence type="ECO:0000313" key="3">
    <source>
        <dbReference type="Proteomes" id="UP000077857"/>
    </source>
</evidence>
<feature type="chain" id="PRO_5008069401" description="Cytochrome C" evidence="1">
    <location>
        <begin position="22"/>
        <end position="128"/>
    </location>
</feature>
<dbReference type="GO" id="GO:0009055">
    <property type="term" value="F:electron transfer activity"/>
    <property type="evidence" value="ECO:0007669"/>
    <property type="project" value="InterPro"/>
</dbReference>
<accession>A0A177NNQ9</accession>
<dbReference type="GO" id="GO:0005506">
    <property type="term" value="F:iron ion binding"/>
    <property type="evidence" value="ECO:0007669"/>
    <property type="project" value="InterPro"/>
</dbReference>
<dbReference type="SUPFAM" id="SSF47175">
    <property type="entry name" value="Cytochromes"/>
    <property type="match status" value="1"/>
</dbReference>
<evidence type="ECO:0008006" key="4">
    <source>
        <dbReference type="Google" id="ProtNLM"/>
    </source>
</evidence>
<dbReference type="RefSeq" id="WP_064039655.1">
    <property type="nucleotide sequence ID" value="NZ_LUUJ01000051.1"/>
</dbReference>
<dbReference type="GO" id="GO:0020037">
    <property type="term" value="F:heme binding"/>
    <property type="evidence" value="ECO:0007669"/>
    <property type="project" value="InterPro"/>
</dbReference>
<dbReference type="AlphaFoldDB" id="A0A177NNQ9"/>
<evidence type="ECO:0000256" key="1">
    <source>
        <dbReference type="SAM" id="SignalP"/>
    </source>
</evidence>
<gene>
    <name evidence="2" type="ORF">A1507_07950</name>
</gene>
<dbReference type="EMBL" id="LUUJ01000051">
    <property type="protein sequence ID" value="OAI19204.1"/>
    <property type="molecule type" value="Genomic_DNA"/>
</dbReference>